<dbReference type="InterPro" id="IPR050593">
    <property type="entry name" value="LovG"/>
</dbReference>
<feature type="domain" description="Serine hydrolase" evidence="2">
    <location>
        <begin position="5"/>
        <end position="225"/>
    </location>
</feature>
<reference evidence="3" key="2">
    <citation type="submission" date="2023-02" db="EMBL/GenBank/DDBJ databases">
        <authorList>
            <consortium name="DOE Joint Genome Institute"/>
            <person name="Mondo S.J."/>
            <person name="Chang Y."/>
            <person name="Wang Y."/>
            <person name="Ahrendt S."/>
            <person name="Andreopoulos W."/>
            <person name="Barry K."/>
            <person name="Beard J."/>
            <person name="Benny G.L."/>
            <person name="Blankenship S."/>
            <person name="Bonito G."/>
            <person name="Cuomo C."/>
            <person name="Desiro A."/>
            <person name="Gervers K.A."/>
            <person name="Hundley H."/>
            <person name="Kuo A."/>
            <person name="LaButti K."/>
            <person name="Lang B.F."/>
            <person name="Lipzen A."/>
            <person name="O'Donnell K."/>
            <person name="Pangilinan J."/>
            <person name="Reynolds N."/>
            <person name="Sandor L."/>
            <person name="Smith M.W."/>
            <person name="Tsang A."/>
            <person name="Grigoriev I.V."/>
            <person name="Stajich J.E."/>
            <person name="Spatafora J.W."/>
        </authorList>
    </citation>
    <scope>NUCLEOTIDE SEQUENCE</scope>
    <source>
        <strain evidence="3">RSA 2281</strain>
    </source>
</reference>
<reference evidence="3" key="1">
    <citation type="journal article" date="2022" name="IScience">
        <title>Evolution of zygomycete secretomes and the origins of terrestrial fungal ecologies.</title>
        <authorList>
            <person name="Chang Y."/>
            <person name="Wang Y."/>
            <person name="Mondo S."/>
            <person name="Ahrendt S."/>
            <person name="Andreopoulos W."/>
            <person name="Barry K."/>
            <person name="Beard J."/>
            <person name="Benny G.L."/>
            <person name="Blankenship S."/>
            <person name="Bonito G."/>
            <person name="Cuomo C."/>
            <person name="Desiro A."/>
            <person name="Gervers K.A."/>
            <person name="Hundley H."/>
            <person name="Kuo A."/>
            <person name="LaButti K."/>
            <person name="Lang B.F."/>
            <person name="Lipzen A."/>
            <person name="O'Donnell K."/>
            <person name="Pangilinan J."/>
            <person name="Reynolds N."/>
            <person name="Sandor L."/>
            <person name="Smith M.E."/>
            <person name="Tsang A."/>
            <person name="Grigoriev I.V."/>
            <person name="Stajich J.E."/>
            <person name="Spatafora J.W."/>
        </authorList>
    </citation>
    <scope>NUCLEOTIDE SEQUENCE</scope>
    <source>
        <strain evidence="3">RSA 2281</strain>
    </source>
</reference>
<dbReference type="Proteomes" id="UP001209540">
    <property type="component" value="Unassembled WGS sequence"/>
</dbReference>
<sequence length="238" mass="26527">MTGTTKLKILCLHGMVQNGTVFRKKTAVLRKKLDKIADLVYVTAPHLVLDPEYTTEVHRIAAAEPLAHEENKPFGWWQPMRNRPNTSDGYYQGFKESIEYLKGIMIEQGPFDGVFGFSQGACLAALLSEILENRTLVPDLIPKDFDHPPFRFAIIAAGFKTVSQEATSALFQNKIQTPSIHLIGEADTVIEPERMLDLANAFNSPVIFKHAGGHLVPTNAASKNEIYEFVNKFILASQ</sequence>
<name>A0AAD5KJR9_9FUNG</name>
<dbReference type="InterPro" id="IPR005645">
    <property type="entry name" value="FSH-like_dom"/>
</dbReference>
<protein>
    <submittedName>
        <fullName evidence="3">Serine hydrolase FSH</fullName>
    </submittedName>
</protein>
<dbReference type="GO" id="GO:0005737">
    <property type="term" value="C:cytoplasm"/>
    <property type="evidence" value="ECO:0007669"/>
    <property type="project" value="TreeGrafter"/>
</dbReference>
<dbReference type="InterPro" id="IPR029058">
    <property type="entry name" value="AB_hydrolase_fold"/>
</dbReference>
<dbReference type="Gene3D" id="3.40.50.1820">
    <property type="entry name" value="alpha/beta hydrolase"/>
    <property type="match status" value="1"/>
</dbReference>
<dbReference type="AlphaFoldDB" id="A0AAD5KJR9"/>
<dbReference type="EMBL" id="JAIXMP010000005">
    <property type="protein sequence ID" value="KAI9272939.1"/>
    <property type="molecule type" value="Genomic_DNA"/>
</dbReference>
<dbReference type="Pfam" id="PF03959">
    <property type="entry name" value="FSH1"/>
    <property type="match status" value="1"/>
</dbReference>
<dbReference type="FunFam" id="3.40.50.1820:FF:000073">
    <property type="entry name" value="esterase OVCA2 isoform X6"/>
    <property type="match status" value="1"/>
</dbReference>
<dbReference type="PANTHER" id="PTHR48070">
    <property type="entry name" value="ESTERASE OVCA2"/>
    <property type="match status" value="1"/>
</dbReference>
<gene>
    <name evidence="3" type="ORF">BDA99DRAFT_556530</name>
</gene>
<dbReference type="GO" id="GO:0016787">
    <property type="term" value="F:hydrolase activity"/>
    <property type="evidence" value="ECO:0007669"/>
    <property type="project" value="UniProtKB-KW"/>
</dbReference>
<keyword evidence="1 3" id="KW-0378">Hydrolase</keyword>
<organism evidence="3 4">
    <name type="scientific">Phascolomyces articulosus</name>
    <dbReference type="NCBI Taxonomy" id="60185"/>
    <lineage>
        <taxon>Eukaryota</taxon>
        <taxon>Fungi</taxon>
        <taxon>Fungi incertae sedis</taxon>
        <taxon>Mucoromycota</taxon>
        <taxon>Mucoromycotina</taxon>
        <taxon>Mucoromycetes</taxon>
        <taxon>Mucorales</taxon>
        <taxon>Lichtheimiaceae</taxon>
        <taxon>Phascolomyces</taxon>
    </lineage>
</organism>
<evidence type="ECO:0000259" key="2">
    <source>
        <dbReference type="Pfam" id="PF03959"/>
    </source>
</evidence>
<dbReference type="SUPFAM" id="SSF53474">
    <property type="entry name" value="alpha/beta-Hydrolases"/>
    <property type="match status" value="1"/>
</dbReference>
<evidence type="ECO:0000313" key="3">
    <source>
        <dbReference type="EMBL" id="KAI9272939.1"/>
    </source>
</evidence>
<keyword evidence="4" id="KW-1185">Reference proteome</keyword>
<comment type="caution">
    <text evidence="3">The sequence shown here is derived from an EMBL/GenBank/DDBJ whole genome shotgun (WGS) entry which is preliminary data.</text>
</comment>
<evidence type="ECO:0000256" key="1">
    <source>
        <dbReference type="ARBA" id="ARBA00022801"/>
    </source>
</evidence>
<evidence type="ECO:0000313" key="4">
    <source>
        <dbReference type="Proteomes" id="UP001209540"/>
    </source>
</evidence>
<dbReference type="PANTHER" id="PTHR48070:SF6">
    <property type="entry name" value="ESTERASE OVCA2"/>
    <property type="match status" value="1"/>
</dbReference>
<proteinExistence type="predicted"/>
<dbReference type="GO" id="GO:0005634">
    <property type="term" value="C:nucleus"/>
    <property type="evidence" value="ECO:0007669"/>
    <property type="project" value="TreeGrafter"/>
</dbReference>
<accession>A0AAD5KJR9</accession>